<feature type="chain" id="PRO_5038857209" evidence="6">
    <location>
        <begin position="29"/>
        <end position="240"/>
    </location>
</feature>
<feature type="region of interest" description="Disordered" evidence="5">
    <location>
        <begin position="152"/>
        <end position="240"/>
    </location>
</feature>
<dbReference type="EMBL" id="CWKH01000001">
    <property type="protein sequence ID" value="CRZ14240.1"/>
    <property type="molecule type" value="Genomic_DNA"/>
</dbReference>
<feature type="compositionally biased region" description="Pro residues" evidence="5">
    <location>
        <begin position="223"/>
        <end position="240"/>
    </location>
</feature>
<reference evidence="9" key="1">
    <citation type="submission" date="2015-07" db="EMBL/GenBank/DDBJ databases">
        <authorList>
            <person name="Urmite Genomes"/>
        </authorList>
    </citation>
    <scope>NUCLEOTIDE SEQUENCE [LARGE SCALE GENOMIC DNA]</scope>
    <source>
        <strain evidence="9">type strain: ATCC 49404</strain>
    </source>
</reference>
<dbReference type="AlphaFoldDB" id="A0A0H5RJ98"/>
<name>A0A0H5RJ98_9MYCO</name>
<evidence type="ECO:0000256" key="1">
    <source>
        <dbReference type="ARBA" id="ARBA00007074"/>
    </source>
</evidence>
<keyword evidence="4" id="KW-0788">Thiol protease</keyword>
<evidence type="ECO:0000256" key="2">
    <source>
        <dbReference type="ARBA" id="ARBA00022670"/>
    </source>
</evidence>
<protein>
    <submittedName>
        <fullName evidence="8">NlpC/P60 family protein</fullName>
    </submittedName>
</protein>
<dbReference type="SUPFAM" id="SSF54001">
    <property type="entry name" value="Cysteine proteinases"/>
    <property type="match status" value="1"/>
</dbReference>
<evidence type="ECO:0000259" key="7">
    <source>
        <dbReference type="PROSITE" id="PS51935"/>
    </source>
</evidence>
<evidence type="ECO:0000256" key="6">
    <source>
        <dbReference type="SAM" id="SignalP"/>
    </source>
</evidence>
<gene>
    <name evidence="8" type="ORF">BN2156_01088</name>
</gene>
<evidence type="ECO:0000313" key="9">
    <source>
        <dbReference type="Proteomes" id="UP000199147"/>
    </source>
</evidence>
<proteinExistence type="inferred from homology"/>
<feature type="signal peptide" evidence="6">
    <location>
        <begin position="1"/>
        <end position="28"/>
    </location>
</feature>
<keyword evidence="2" id="KW-0645">Protease</keyword>
<evidence type="ECO:0000256" key="5">
    <source>
        <dbReference type="SAM" id="MobiDB-lite"/>
    </source>
</evidence>
<dbReference type="GO" id="GO:0006508">
    <property type="term" value="P:proteolysis"/>
    <property type="evidence" value="ECO:0007669"/>
    <property type="project" value="UniProtKB-KW"/>
</dbReference>
<keyword evidence="9" id="KW-1185">Reference proteome</keyword>
<dbReference type="Gene3D" id="3.90.1720.10">
    <property type="entry name" value="endopeptidase domain like (from Nostoc punctiforme)"/>
    <property type="match status" value="1"/>
</dbReference>
<evidence type="ECO:0000313" key="8">
    <source>
        <dbReference type="EMBL" id="CRZ14240.1"/>
    </source>
</evidence>
<dbReference type="Proteomes" id="UP000199147">
    <property type="component" value="Unassembled WGS sequence"/>
</dbReference>
<evidence type="ECO:0000256" key="4">
    <source>
        <dbReference type="ARBA" id="ARBA00022807"/>
    </source>
</evidence>
<sequence length="240" mass="24437">MNGVTYFARPKSALLASRRMFAIATLMALVQQVSGTPYISGGDSPAGTDCSGLASWVSNMATGRPVYGDRFNTGNQERALLARGFKYGSQPGALVIGWNSGHTAVTLPDGTPVSSGEGGHGVRVGGGGAYQRQFTHHMYLPMEVAAPQDAPVDAPLPFGAPPPPPAPIDPMAAPAPIDPFAPPPPADPMAAPAPMDPFAPPPPADAVPPVAPMDAPAPIMLDVPPPPAPPAPEEPAPVAI</sequence>
<feature type="compositionally biased region" description="Pro residues" evidence="5">
    <location>
        <begin position="158"/>
        <end position="168"/>
    </location>
</feature>
<feature type="compositionally biased region" description="Pro residues" evidence="5">
    <location>
        <begin position="176"/>
        <end position="187"/>
    </location>
</feature>
<feature type="compositionally biased region" description="Pro residues" evidence="5">
    <location>
        <begin position="194"/>
        <end position="211"/>
    </location>
</feature>
<keyword evidence="3" id="KW-0378">Hydrolase</keyword>
<accession>A0A0H5RJ98</accession>
<evidence type="ECO:0000256" key="3">
    <source>
        <dbReference type="ARBA" id="ARBA00022801"/>
    </source>
</evidence>
<feature type="compositionally biased region" description="Low complexity" evidence="5">
    <location>
        <begin position="212"/>
        <end position="222"/>
    </location>
</feature>
<dbReference type="InterPro" id="IPR000064">
    <property type="entry name" value="NLP_P60_dom"/>
</dbReference>
<keyword evidence="6" id="KW-0732">Signal</keyword>
<dbReference type="PROSITE" id="PS51935">
    <property type="entry name" value="NLPC_P60"/>
    <property type="match status" value="1"/>
</dbReference>
<organism evidence="8 9">
    <name type="scientific">Mycolicibacterium neworleansense</name>
    <dbReference type="NCBI Taxonomy" id="146018"/>
    <lineage>
        <taxon>Bacteria</taxon>
        <taxon>Bacillati</taxon>
        <taxon>Actinomycetota</taxon>
        <taxon>Actinomycetes</taxon>
        <taxon>Mycobacteriales</taxon>
        <taxon>Mycobacteriaceae</taxon>
        <taxon>Mycolicibacterium</taxon>
    </lineage>
</organism>
<comment type="similarity">
    <text evidence="1">Belongs to the peptidase C40 family.</text>
</comment>
<dbReference type="InterPro" id="IPR038765">
    <property type="entry name" value="Papain-like_cys_pep_sf"/>
</dbReference>
<feature type="domain" description="NlpC/P60" evidence="7">
    <location>
        <begin position="16"/>
        <end position="146"/>
    </location>
</feature>
<dbReference type="GO" id="GO:0008234">
    <property type="term" value="F:cysteine-type peptidase activity"/>
    <property type="evidence" value="ECO:0007669"/>
    <property type="project" value="UniProtKB-KW"/>
</dbReference>